<keyword evidence="1" id="KW-0812">Transmembrane</keyword>
<dbReference type="AlphaFoldDB" id="A0AAV9G6B0"/>
<evidence type="ECO:0000256" key="1">
    <source>
        <dbReference type="SAM" id="Phobius"/>
    </source>
</evidence>
<keyword evidence="1" id="KW-1133">Transmembrane helix</keyword>
<keyword evidence="3" id="KW-1185">Reference proteome</keyword>
<evidence type="ECO:0000313" key="3">
    <source>
        <dbReference type="Proteomes" id="UP001321760"/>
    </source>
</evidence>
<gene>
    <name evidence="2" type="ORF">QBC34DRAFT_417887</name>
</gene>
<comment type="caution">
    <text evidence="2">The sequence shown here is derived from an EMBL/GenBank/DDBJ whole genome shotgun (WGS) entry which is preliminary data.</text>
</comment>
<keyword evidence="1" id="KW-0472">Membrane</keyword>
<accession>A0AAV9G6B0</accession>
<organism evidence="2 3">
    <name type="scientific">Podospora aff. communis PSN243</name>
    <dbReference type="NCBI Taxonomy" id="3040156"/>
    <lineage>
        <taxon>Eukaryota</taxon>
        <taxon>Fungi</taxon>
        <taxon>Dikarya</taxon>
        <taxon>Ascomycota</taxon>
        <taxon>Pezizomycotina</taxon>
        <taxon>Sordariomycetes</taxon>
        <taxon>Sordariomycetidae</taxon>
        <taxon>Sordariales</taxon>
        <taxon>Podosporaceae</taxon>
        <taxon>Podospora</taxon>
    </lineage>
</organism>
<evidence type="ECO:0000313" key="2">
    <source>
        <dbReference type="EMBL" id="KAK4442978.1"/>
    </source>
</evidence>
<name>A0AAV9G6B0_9PEZI</name>
<feature type="transmembrane region" description="Helical" evidence="1">
    <location>
        <begin position="33"/>
        <end position="52"/>
    </location>
</feature>
<reference evidence="2" key="1">
    <citation type="journal article" date="2023" name="Mol. Phylogenet. Evol.">
        <title>Genome-scale phylogeny and comparative genomics of the fungal order Sordariales.</title>
        <authorList>
            <person name="Hensen N."/>
            <person name="Bonometti L."/>
            <person name="Westerberg I."/>
            <person name="Brannstrom I.O."/>
            <person name="Guillou S."/>
            <person name="Cros-Aarteil S."/>
            <person name="Calhoun S."/>
            <person name="Haridas S."/>
            <person name="Kuo A."/>
            <person name="Mondo S."/>
            <person name="Pangilinan J."/>
            <person name="Riley R."/>
            <person name="LaButti K."/>
            <person name="Andreopoulos B."/>
            <person name="Lipzen A."/>
            <person name="Chen C."/>
            <person name="Yan M."/>
            <person name="Daum C."/>
            <person name="Ng V."/>
            <person name="Clum A."/>
            <person name="Steindorff A."/>
            <person name="Ohm R.A."/>
            <person name="Martin F."/>
            <person name="Silar P."/>
            <person name="Natvig D.O."/>
            <person name="Lalanne C."/>
            <person name="Gautier V."/>
            <person name="Ament-Velasquez S.L."/>
            <person name="Kruys A."/>
            <person name="Hutchinson M.I."/>
            <person name="Powell A.J."/>
            <person name="Barry K."/>
            <person name="Miller A.N."/>
            <person name="Grigoriev I.V."/>
            <person name="Debuchy R."/>
            <person name="Gladieux P."/>
            <person name="Hiltunen Thoren M."/>
            <person name="Johannesson H."/>
        </authorList>
    </citation>
    <scope>NUCLEOTIDE SEQUENCE</scope>
    <source>
        <strain evidence="2">PSN243</strain>
    </source>
</reference>
<protein>
    <submittedName>
        <fullName evidence="2">Uncharacterized protein</fullName>
    </submittedName>
</protein>
<reference evidence="2" key="2">
    <citation type="submission" date="2023-05" db="EMBL/GenBank/DDBJ databases">
        <authorList>
            <consortium name="Lawrence Berkeley National Laboratory"/>
            <person name="Steindorff A."/>
            <person name="Hensen N."/>
            <person name="Bonometti L."/>
            <person name="Westerberg I."/>
            <person name="Brannstrom I.O."/>
            <person name="Guillou S."/>
            <person name="Cros-Aarteil S."/>
            <person name="Calhoun S."/>
            <person name="Haridas S."/>
            <person name="Kuo A."/>
            <person name="Mondo S."/>
            <person name="Pangilinan J."/>
            <person name="Riley R."/>
            <person name="Labutti K."/>
            <person name="Andreopoulos B."/>
            <person name="Lipzen A."/>
            <person name="Chen C."/>
            <person name="Yanf M."/>
            <person name="Daum C."/>
            <person name="Ng V."/>
            <person name="Clum A."/>
            <person name="Ohm R."/>
            <person name="Martin F."/>
            <person name="Silar P."/>
            <person name="Natvig D."/>
            <person name="Lalanne C."/>
            <person name="Gautier V."/>
            <person name="Ament-Velasquez S.L."/>
            <person name="Kruys A."/>
            <person name="Hutchinson M.I."/>
            <person name="Powell A.J."/>
            <person name="Barry K."/>
            <person name="Miller A.N."/>
            <person name="Grigoriev I.V."/>
            <person name="Debuchy R."/>
            <person name="Gladieux P."/>
            <person name="Thoren M.H."/>
            <person name="Johannesson H."/>
        </authorList>
    </citation>
    <scope>NUCLEOTIDE SEQUENCE</scope>
    <source>
        <strain evidence="2">PSN243</strain>
    </source>
</reference>
<dbReference type="EMBL" id="MU866002">
    <property type="protein sequence ID" value="KAK4442978.1"/>
    <property type="molecule type" value="Genomic_DNA"/>
</dbReference>
<proteinExistence type="predicted"/>
<dbReference type="Proteomes" id="UP001321760">
    <property type="component" value="Unassembled WGS sequence"/>
</dbReference>
<sequence length="154" mass="16670">MHLGLARAVDECRNLAVRTSVSPHHARRITPTFLLFLLFFRVVCAVLGALAVGSSQLRSSAEEGIDRIKLFLAGTVGVAFHFQASWQVQLPLSRLHNRRDSGRAAGFLSCKVNTHADSIADNYVDASLTQATHQSIVFTSVLAETQGASTRLGP</sequence>